<sequence>MGTHSSKTLSPEPGCFANCASCSNSTTSVHHAEKVISVMGVLSVGMVHDVTTRVWIDVMGVVINIPDIALHALLATLEKKCELVCTKCRGGVCNQEGECTSCFDGKYGSFCNKICPEDCVESICIQIDGSCQHQVQCPVNCVNCTDNVTCSECKNSFYGIMCSFKCSSTCKGRTCDKESGRCENCELSHYGDFCENVCSKNCAGSLTESKCDSTGKCNYGCIDGFIEAEKQQTVGAEEETDSGSVIGGAVGGALGLKERKKTYEDISPEGGQNEPYTTLEVAKTTEYEIPDSEPQSGLSMESKDTGLYYNNENVYYKNVGGNVQKT</sequence>
<evidence type="ECO:0000313" key="2">
    <source>
        <dbReference type="Proteomes" id="UP001164746"/>
    </source>
</evidence>
<protein>
    <submittedName>
        <fullName evidence="1">Uncharacterized protein</fullName>
    </submittedName>
</protein>
<reference evidence="1" key="1">
    <citation type="submission" date="2022-11" db="EMBL/GenBank/DDBJ databases">
        <title>Centuries of genome instability and evolution in soft-shell clam transmissible cancer (bioRxiv).</title>
        <authorList>
            <person name="Hart S.F.M."/>
            <person name="Yonemitsu M.A."/>
            <person name="Giersch R.M."/>
            <person name="Beal B.F."/>
            <person name="Arriagada G."/>
            <person name="Davis B.W."/>
            <person name="Ostrander E.A."/>
            <person name="Goff S.P."/>
            <person name="Metzger M.J."/>
        </authorList>
    </citation>
    <scope>NUCLEOTIDE SEQUENCE</scope>
    <source>
        <strain evidence="1">MELC-2E11</strain>
        <tissue evidence="1">Siphon/mantle</tissue>
    </source>
</reference>
<keyword evidence="2" id="KW-1185">Reference proteome</keyword>
<organism evidence="1 2">
    <name type="scientific">Mya arenaria</name>
    <name type="common">Soft-shell clam</name>
    <dbReference type="NCBI Taxonomy" id="6604"/>
    <lineage>
        <taxon>Eukaryota</taxon>
        <taxon>Metazoa</taxon>
        <taxon>Spiralia</taxon>
        <taxon>Lophotrochozoa</taxon>
        <taxon>Mollusca</taxon>
        <taxon>Bivalvia</taxon>
        <taxon>Autobranchia</taxon>
        <taxon>Heteroconchia</taxon>
        <taxon>Euheterodonta</taxon>
        <taxon>Imparidentia</taxon>
        <taxon>Neoheterodontei</taxon>
        <taxon>Myida</taxon>
        <taxon>Myoidea</taxon>
        <taxon>Myidae</taxon>
        <taxon>Mya</taxon>
    </lineage>
</organism>
<dbReference type="Proteomes" id="UP001164746">
    <property type="component" value="Chromosome 10"/>
</dbReference>
<evidence type="ECO:0000313" key="1">
    <source>
        <dbReference type="EMBL" id="WAR15943.1"/>
    </source>
</evidence>
<accession>A0ABY7F186</accession>
<gene>
    <name evidence="1" type="ORF">MAR_030537</name>
</gene>
<dbReference type="EMBL" id="CP111021">
    <property type="protein sequence ID" value="WAR15943.1"/>
    <property type="molecule type" value="Genomic_DNA"/>
</dbReference>
<proteinExistence type="predicted"/>
<name>A0ABY7F186_MYAAR</name>